<gene>
    <name evidence="1" type="ORF">G5C60_26750</name>
</gene>
<protein>
    <submittedName>
        <fullName evidence="1">Pentapeptide repeat-containing protein</fullName>
    </submittedName>
</protein>
<dbReference type="RefSeq" id="WP_165263499.1">
    <property type="nucleotide sequence ID" value="NZ_JAAKZY010000093.1"/>
</dbReference>
<evidence type="ECO:0000313" key="2">
    <source>
        <dbReference type="Proteomes" id="UP000472335"/>
    </source>
</evidence>
<accession>A0A6G4VBC0</accession>
<evidence type="ECO:0000313" key="1">
    <source>
        <dbReference type="EMBL" id="NGO11103.1"/>
    </source>
</evidence>
<organism evidence="1 2">
    <name type="scientific">Streptomyces scabichelini</name>
    <dbReference type="NCBI Taxonomy" id="2711217"/>
    <lineage>
        <taxon>Bacteria</taxon>
        <taxon>Bacillati</taxon>
        <taxon>Actinomycetota</taxon>
        <taxon>Actinomycetes</taxon>
        <taxon>Kitasatosporales</taxon>
        <taxon>Streptomycetaceae</taxon>
        <taxon>Streptomyces</taxon>
    </lineage>
</organism>
<comment type="caution">
    <text evidence="1">The sequence shown here is derived from an EMBL/GenBank/DDBJ whole genome shotgun (WGS) entry which is preliminary data.</text>
</comment>
<dbReference type="Gene3D" id="2.160.20.80">
    <property type="entry name" value="E3 ubiquitin-protein ligase SopA"/>
    <property type="match status" value="1"/>
</dbReference>
<keyword evidence="2" id="KW-1185">Reference proteome</keyword>
<dbReference type="EMBL" id="JAAKZY010000093">
    <property type="protein sequence ID" value="NGO11103.1"/>
    <property type="molecule type" value="Genomic_DNA"/>
</dbReference>
<reference evidence="1 2" key="1">
    <citation type="submission" date="2020-02" db="EMBL/GenBank/DDBJ databases">
        <title>Whole-genome analyses of novel actinobacteria.</title>
        <authorList>
            <person name="Sahin N."/>
            <person name="Gencbay T."/>
        </authorList>
    </citation>
    <scope>NUCLEOTIDE SEQUENCE [LARGE SCALE GENOMIC DNA]</scope>
    <source>
        <strain evidence="1 2">HC44</strain>
    </source>
</reference>
<proteinExistence type="predicted"/>
<dbReference type="SUPFAM" id="SSF141571">
    <property type="entry name" value="Pentapeptide repeat-like"/>
    <property type="match status" value="1"/>
</dbReference>
<sequence>MPGADLADANLSHADLVGTNLSHADLTEVVWSERTRWPDVLGESMRRRCVPIGGGKWRIQGAGNSGADLEVPPVPVP</sequence>
<dbReference type="AlphaFoldDB" id="A0A6G4VBC0"/>
<dbReference type="Proteomes" id="UP000472335">
    <property type="component" value="Unassembled WGS sequence"/>
</dbReference>
<dbReference type="InterPro" id="IPR001646">
    <property type="entry name" value="5peptide_repeat"/>
</dbReference>
<name>A0A6G4VBC0_9ACTN</name>
<dbReference type="Pfam" id="PF00805">
    <property type="entry name" value="Pentapeptide"/>
    <property type="match status" value="1"/>
</dbReference>